<dbReference type="PANTHER" id="PTHR22780">
    <property type="entry name" value="ADAPTIN, ALPHA/GAMMA/EPSILON"/>
    <property type="match status" value="1"/>
</dbReference>
<keyword evidence="4 9" id="KW-0813">Transport</keyword>
<dbReference type="PIRSF" id="PIRSF037094">
    <property type="entry name" value="AP1_complex_gamma"/>
    <property type="match status" value="1"/>
</dbReference>
<evidence type="ECO:0000256" key="4">
    <source>
        <dbReference type="ARBA" id="ARBA00022448"/>
    </source>
</evidence>
<evidence type="ECO:0000256" key="1">
    <source>
        <dbReference type="ARBA" id="ARBA00004156"/>
    </source>
</evidence>
<dbReference type="InterPro" id="IPR016024">
    <property type="entry name" value="ARM-type_fold"/>
</dbReference>
<protein>
    <recommendedName>
        <fullName evidence="9">AP-1 complex subunit gamma</fullName>
    </recommendedName>
</protein>
<dbReference type="Gene3D" id="2.60.40.1230">
    <property type="match status" value="1"/>
</dbReference>
<dbReference type="SUPFAM" id="SSF49348">
    <property type="entry name" value="Clathrin adaptor appendage domain"/>
    <property type="match status" value="1"/>
</dbReference>
<dbReference type="GO" id="GO:0006886">
    <property type="term" value="P:intracellular protein transport"/>
    <property type="evidence" value="ECO:0007669"/>
    <property type="project" value="UniProtKB-UniRule"/>
</dbReference>
<evidence type="ECO:0000256" key="8">
    <source>
        <dbReference type="ARBA" id="ARBA00023329"/>
    </source>
</evidence>
<dbReference type="SMART" id="SM00809">
    <property type="entry name" value="Alpha_adaptinC2"/>
    <property type="match status" value="1"/>
</dbReference>
<comment type="similarity">
    <text evidence="3 9">Belongs to the adaptor complexes large subunit family.</text>
</comment>
<name>A0A8J5H5T1_ZINOF</name>
<evidence type="ECO:0000256" key="2">
    <source>
        <dbReference type="ARBA" id="ARBA00004555"/>
    </source>
</evidence>
<dbReference type="InterPro" id="IPR002553">
    <property type="entry name" value="Clathrin/coatomer_adapt-like_N"/>
</dbReference>
<keyword evidence="6 9" id="KW-0333">Golgi apparatus</keyword>
<dbReference type="Proteomes" id="UP000734854">
    <property type="component" value="Unassembled WGS sequence"/>
</dbReference>
<dbReference type="InterPro" id="IPR017107">
    <property type="entry name" value="AP1_complex_gsu"/>
</dbReference>
<dbReference type="Gene3D" id="1.25.10.10">
    <property type="entry name" value="Leucine-rich Repeat Variant"/>
    <property type="match status" value="1"/>
</dbReference>
<dbReference type="InterPro" id="IPR008152">
    <property type="entry name" value="Clathrin_a/b/g-adaptin_app_Ig"/>
</dbReference>
<sequence length="985" mass="109709">MLGNLGGFYNESVYLAIAVELADCIASRDLIRAARACKTAAEERAVVRKECAAIRSSINENDQFFRHRNLAKLMFIHMLGYPTHFGQMECLKLIAAVGFPEKRIGYLGLMLLLDERQEVLMLVTNSLKQDLNHLNHYIVGLALCALGNICSAEMARDLEPEVQRLFLSRDLDIKKKAALCSIRIIRKVPDLAENLMIPAASLLKEKHHGVLISAVQLCITLCKVSDIPLEHLRKSCIKGLVQILKELSNSSYTPEYEIAGVMDPFLQIRILKLMRLLGQGDVECSEYMTDILAQVATRTESHKNAGNAILYECVETIMGIEATSGLRVLAINILGKFLSNRDNNISLKSLDLLYALVARYVALNMLMKAVSVDSQAVQRHKTTILECMKDSDISIRKRTLELVFLLVNETNVKPLTRELIGYLEVSDQDFKGDLTAKICSIVKKFSQEKKWYIDQMFKVLCIAGNYVKDDVLHSLIITISNALDIQGYCVRSLYKALQNHPDQGGLVQVAVWCIGEYGELLVNNIKVSEVENTMNVTDSHAVDVIEASLKHHLSDITIQSMCLVALLKLSSRFTSTSEQILFVLFIYHQDLTYQRIREIIIHHKGSVVLELQQRAIEFNCIIQRHQNIKWILKSSLLERMPALDESSYIGKRTSSSQVNISAVKLTRPTPVASPSLPNGVAHAPTNPLLDLLDLIPDDNPVPTSSTNDIVQDLLGIGLGNPLTSAAAVVYKDALNEKKRRAVIVLQQEFPLCFFEPILLGTIAPSVGTDILLDLLSIGGTNDQNDVPVLDVSSKQGSEPLTNPSTFEVMDLLDGTTKDRSTDDEHPVYPSIIAFQSGTLKVAFAFTKRPDKPQITQIQVTCTNLSTDEYMDFIFLAAVPKVCNEYFGAEEEQSISRKIYKLIITKGMDVGSSEAEETMNFIQLQLEPASSNILPANSDGAITQTLTLTNSQHGQKPLAMRMRMTYKVNNQDKLEQGQVNNFPPEL</sequence>
<comment type="subcellular location">
    <subcellularLocation>
        <location evidence="1">Cytoplasmic vesicle membrane</location>
    </subcellularLocation>
    <subcellularLocation>
        <location evidence="2">Golgi apparatus</location>
    </subcellularLocation>
</comment>
<dbReference type="Pfam" id="PF02883">
    <property type="entry name" value="Alpha_adaptinC2"/>
    <property type="match status" value="1"/>
</dbReference>
<dbReference type="InterPro" id="IPR013041">
    <property type="entry name" value="Clathrin_app_Ig-like_sf"/>
</dbReference>
<evidence type="ECO:0000259" key="10">
    <source>
        <dbReference type="PROSITE" id="PS50180"/>
    </source>
</evidence>
<keyword evidence="12" id="KW-1185">Reference proteome</keyword>
<evidence type="ECO:0000256" key="5">
    <source>
        <dbReference type="ARBA" id="ARBA00022927"/>
    </source>
</evidence>
<evidence type="ECO:0000256" key="3">
    <source>
        <dbReference type="ARBA" id="ARBA00006613"/>
    </source>
</evidence>
<evidence type="ECO:0000313" key="12">
    <source>
        <dbReference type="Proteomes" id="UP000734854"/>
    </source>
</evidence>
<comment type="caution">
    <text evidence="11">The sequence shown here is derived from an EMBL/GenBank/DDBJ whole genome shotgun (WGS) entry which is preliminary data.</text>
</comment>
<gene>
    <name evidence="11" type="ORF">ZIOFF_017961</name>
</gene>
<accession>A0A8J5H5T1</accession>
<keyword evidence="8 9" id="KW-0968">Cytoplasmic vesicle</keyword>
<proteinExistence type="inferred from homology"/>
<keyword evidence="7 9" id="KW-0472">Membrane</keyword>
<evidence type="ECO:0000313" key="11">
    <source>
        <dbReference type="EMBL" id="KAG6520899.1"/>
    </source>
</evidence>
<dbReference type="EMBL" id="JACMSC010000005">
    <property type="protein sequence ID" value="KAG6520899.1"/>
    <property type="molecule type" value="Genomic_DNA"/>
</dbReference>
<dbReference type="InterPro" id="IPR050840">
    <property type="entry name" value="Adaptor_Complx_Large_Subunit"/>
</dbReference>
<dbReference type="SUPFAM" id="SSF48371">
    <property type="entry name" value="ARM repeat"/>
    <property type="match status" value="1"/>
</dbReference>
<evidence type="ECO:0000256" key="9">
    <source>
        <dbReference type="PIRNR" id="PIRNR037094"/>
    </source>
</evidence>
<dbReference type="Pfam" id="PF01602">
    <property type="entry name" value="Adaptin_N"/>
    <property type="match status" value="1"/>
</dbReference>
<organism evidence="11 12">
    <name type="scientific">Zingiber officinale</name>
    <name type="common">Ginger</name>
    <name type="synonym">Amomum zingiber</name>
    <dbReference type="NCBI Taxonomy" id="94328"/>
    <lineage>
        <taxon>Eukaryota</taxon>
        <taxon>Viridiplantae</taxon>
        <taxon>Streptophyta</taxon>
        <taxon>Embryophyta</taxon>
        <taxon>Tracheophyta</taxon>
        <taxon>Spermatophyta</taxon>
        <taxon>Magnoliopsida</taxon>
        <taxon>Liliopsida</taxon>
        <taxon>Zingiberales</taxon>
        <taxon>Zingiberaceae</taxon>
        <taxon>Zingiber</taxon>
    </lineage>
</organism>
<evidence type="ECO:0000256" key="7">
    <source>
        <dbReference type="ARBA" id="ARBA00023136"/>
    </source>
</evidence>
<dbReference type="AlphaFoldDB" id="A0A8J5H5T1"/>
<reference evidence="11 12" key="1">
    <citation type="submission" date="2020-08" db="EMBL/GenBank/DDBJ databases">
        <title>Plant Genome Project.</title>
        <authorList>
            <person name="Zhang R.-G."/>
        </authorList>
    </citation>
    <scope>NUCLEOTIDE SEQUENCE [LARGE SCALE GENOMIC DNA]</scope>
    <source>
        <tissue evidence="11">Rhizome</tissue>
    </source>
</reference>
<feature type="domain" description="GAE" evidence="10">
    <location>
        <begin position="826"/>
        <end position="982"/>
    </location>
</feature>
<dbReference type="InterPro" id="IPR011989">
    <property type="entry name" value="ARM-like"/>
</dbReference>
<dbReference type="PROSITE" id="PS50180">
    <property type="entry name" value="GAE"/>
    <property type="match status" value="1"/>
</dbReference>
<dbReference type="FunFam" id="1.25.10.10:FF:000030">
    <property type="entry name" value="AP-1 complex subunit gamma"/>
    <property type="match status" value="1"/>
</dbReference>
<evidence type="ECO:0000256" key="6">
    <source>
        <dbReference type="ARBA" id="ARBA00023034"/>
    </source>
</evidence>
<dbReference type="GO" id="GO:0016192">
    <property type="term" value="P:vesicle-mediated transport"/>
    <property type="evidence" value="ECO:0007669"/>
    <property type="project" value="InterPro"/>
</dbReference>
<keyword evidence="5 9" id="KW-0653">Protein transport</keyword>
<dbReference type="InterPro" id="IPR008153">
    <property type="entry name" value="GAE_dom"/>
</dbReference>
<dbReference type="GO" id="GO:0030121">
    <property type="term" value="C:AP-1 adaptor complex"/>
    <property type="evidence" value="ECO:0007669"/>
    <property type="project" value="InterPro"/>
</dbReference>